<dbReference type="Gene3D" id="1.10.3210.10">
    <property type="entry name" value="Hypothetical protein af1432"/>
    <property type="match status" value="1"/>
</dbReference>
<reference evidence="2 3" key="1">
    <citation type="submission" date="2019-07" db="EMBL/GenBank/DDBJ databases">
        <title>Genome sequencing of 100 strains of the haloalkaliphilic chemolithoautotrophic sulfur-oxidizing bacterium Thioalkalivibrio.</title>
        <authorList>
            <person name="Muyzer G."/>
        </authorList>
    </citation>
    <scope>NUCLEOTIDE SEQUENCE [LARGE SCALE GENOMIC DNA]</scope>
    <source>
        <strain evidence="2 3">ASO4-4</strain>
    </source>
</reference>
<name>A0A562RRR4_9BACT</name>
<dbReference type="PROSITE" id="PS51833">
    <property type="entry name" value="HDOD"/>
    <property type="match status" value="1"/>
</dbReference>
<dbReference type="InterPro" id="IPR003607">
    <property type="entry name" value="HD/PDEase_dom"/>
</dbReference>
<evidence type="ECO:0000313" key="2">
    <source>
        <dbReference type="EMBL" id="TWI71732.1"/>
    </source>
</evidence>
<comment type="caution">
    <text evidence="2">The sequence shown here is derived from an EMBL/GenBank/DDBJ whole genome shotgun (WGS) entry which is preliminary data.</text>
</comment>
<dbReference type="AlphaFoldDB" id="A0A562RRR4"/>
<dbReference type="Proteomes" id="UP000318307">
    <property type="component" value="Unassembled WGS sequence"/>
</dbReference>
<dbReference type="SUPFAM" id="SSF109604">
    <property type="entry name" value="HD-domain/PDEase-like"/>
    <property type="match status" value="1"/>
</dbReference>
<dbReference type="PANTHER" id="PTHR33525:SF3">
    <property type="entry name" value="RIBONUCLEASE Y"/>
    <property type="match status" value="1"/>
</dbReference>
<evidence type="ECO:0000313" key="3">
    <source>
        <dbReference type="Proteomes" id="UP000318307"/>
    </source>
</evidence>
<dbReference type="InterPro" id="IPR013976">
    <property type="entry name" value="HDOD"/>
</dbReference>
<gene>
    <name evidence="2" type="ORF">LZ24_01748</name>
</gene>
<dbReference type="InterPro" id="IPR052340">
    <property type="entry name" value="RNase_Y/CdgJ"/>
</dbReference>
<dbReference type="PANTHER" id="PTHR33525">
    <property type="match status" value="1"/>
</dbReference>
<dbReference type="RefSeq" id="WP_144684570.1">
    <property type="nucleotide sequence ID" value="NZ_VLLC01000012.1"/>
</dbReference>
<keyword evidence="3" id="KW-1185">Reference proteome</keyword>
<dbReference type="OrthoDB" id="5412587at2"/>
<sequence>MEIHCTACKKKYILSPEQAEKLALVPKIPCPACGTLIITQIEKPAFMSKEKLLKQTGALPPMPEILIRAKSIIDSPYSDIRDLADILEKDQAMTARLLKLANSAYYGLRHPVESAHKACLVLGEQTLLQMITLVSTSKLFSNNLDGYDLDAATVFSHALFVALVSRDICKNRFKALENSAFAAGLLHDAGMLVLDSHIKNAKESYKNLRGQGLSQHGAEKELFGFDHAEIGHDFCVNWNVPEDQALAIRWHHEPDRADSNLAHVLYTADILSWQDPDRVPGDDLNEVSFCRVGLSSEELHEIRSRAWQDVAQIVADILIS</sequence>
<organism evidence="2 3">
    <name type="scientific">Desulfobotulus alkaliphilus</name>
    <dbReference type="NCBI Taxonomy" id="622671"/>
    <lineage>
        <taxon>Bacteria</taxon>
        <taxon>Pseudomonadati</taxon>
        <taxon>Thermodesulfobacteriota</taxon>
        <taxon>Desulfobacteria</taxon>
        <taxon>Desulfobacterales</taxon>
        <taxon>Desulfobacteraceae</taxon>
        <taxon>Desulfobotulus</taxon>
    </lineage>
</organism>
<dbReference type="EMBL" id="VLLC01000012">
    <property type="protein sequence ID" value="TWI71732.1"/>
    <property type="molecule type" value="Genomic_DNA"/>
</dbReference>
<dbReference type="SMART" id="SM00471">
    <property type="entry name" value="HDc"/>
    <property type="match status" value="1"/>
</dbReference>
<feature type="domain" description="HDOD" evidence="1">
    <location>
        <begin position="59"/>
        <end position="254"/>
    </location>
</feature>
<evidence type="ECO:0000259" key="1">
    <source>
        <dbReference type="PROSITE" id="PS51833"/>
    </source>
</evidence>
<dbReference type="Pfam" id="PF08668">
    <property type="entry name" value="HDOD"/>
    <property type="match status" value="1"/>
</dbReference>
<proteinExistence type="predicted"/>
<accession>A0A562RRR4</accession>
<protein>
    <submittedName>
        <fullName evidence="2">HD-like signal output (HDOD) protein</fullName>
    </submittedName>
</protein>